<evidence type="ECO:0000256" key="4">
    <source>
        <dbReference type="ARBA" id="ARBA00023163"/>
    </source>
</evidence>
<dbReference type="InterPro" id="IPR003340">
    <property type="entry name" value="B3_DNA-bd"/>
</dbReference>
<gene>
    <name evidence="6" type="ORF">COLO4_24578</name>
</gene>
<dbReference type="AlphaFoldDB" id="A0A1R3I8Z4"/>
<dbReference type="InterPro" id="IPR051442">
    <property type="entry name" value="B3_domain"/>
</dbReference>
<organism evidence="6 7">
    <name type="scientific">Corchorus olitorius</name>
    <dbReference type="NCBI Taxonomy" id="93759"/>
    <lineage>
        <taxon>Eukaryota</taxon>
        <taxon>Viridiplantae</taxon>
        <taxon>Streptophyta</taxon>
        <taxon>Embryophyta</taxon>
        <taxon>Tracheophyta</taxon>
        <taxon>Spermatophyta</taxon>
        <taxon>Magnoliopsida</taxon>
        <taxon>eudicotyledons</taxon>
        <taxon>Gunneridae</taxon>
        <taxon>Pentapetalae</taxon>
        <taxon>rosids</taxon>
        <taxon>malvids</taxon>
        <taxon>Malvales</taxon>
        <taxon>Malvaceae</taxon>
        <taxon>Grewioideae</taxon>
        <taxon>Apeibeae</taxon>
        <taxon>Corchorus</taxon>
    </lineage>
</organism>
<keyword evidence="5" id="KW-0539">Nucleus</keyword>
<name>A0A1R3I8Z4_9ROSI</name>
<keyword evidence="4" id="KW-0804">Transcription</keyword>
<evidence type="ECO:0000313" key="6">
    <source>
        <dbReference type="EMBL" id="OMO79063.1"/>
    </source>
</evidence>
<reference evidence="7" key="1">
    <citation type="submission" date="2013-09" db="EMBL/GenBank/DDBJ databases">
        <title>Corchorus olitorius genome sequencing.</title>
        <authorList>
            <person name="Alam M."/>
            <person name="Haque M.S."/>
            <person name="Islam M.S."/>
            <person name="Emdad E.M."/>
            <person name="Islam M.M."/>
            <person name="Ahmed B."/>
            <person name="Halim A."/>
            <person name="Hossen Q.M.M."/>
            <person name="Hossain M.Z."/>
            <person name="Ahmed R."/>
            <person name="Khan M.M."/>
            <person name="Islam R."/>
            <person name="Rashid M.M."/>
            <person name="Khan S.A."/>
            <person name="Rahman M.S."/>
            <person name="Alam M."/>
            <person name="Yahiya A.S."/>
            <person name="Khan M.S."/>
            <person name="Azam M.S."/>
            <person name="Haque T."/>
            <person name="Lashkar M.Z.H."/>
            <person name="Akhand A.I."/>
            <person name="Morshed G."/>
            <person name="Roy S."/>
            <person name="Uddin K.S."/>
            <person name="Rabeya T."/>
            <person name="Hossain A.S."/>
            <person name="Chowdhury A."/>
            <person name="Snigdha A.R."/>
            <person name="Mortoza M.S."/>
            <person name="Matin S.A."/>
            <person name="Hoque S.M.E."/>
            <person name="Islam M.K."/>
            <person name="Roy D.K."/>
            <person name="Haider R."/>
            <person name="Moosa M.M."/>
            <person name="Elias S.M."/>
            <person name="Hasan A.M."/>
            <person name="Jahan S."/>
            <person name="Shafiuddin M."/>
            <person name="Mahmood N."/>
            <person name="Shommy N.S."/>
        </authorList>
    </citation>
    <scope>NUCLEOTIDE SEQUENCE [LARGE SCALE GENOMIC DNA]</scope>
    <source>
        <strain evidence="7">cv. O-4</strain>
    </source>
</reference>
<dbReference type="OrthoDB" id="1915967at2759"/>
<sequence>MDSPKPFVALGLFFPANTTLQQEVSGEFGERMKSKNPKSLEPRKISCGLGFGLSEKRFFEEGECSTSSGQHEREIKNYQPQIVKPKVGEILDLSLKLSLGFDDSCSKKRPAPEKRVFSSCKNKKSKVSRSEDKTLTELRLGSRHYDDPWCIKKKLCESDLGGMSRLLLSSRDVETHVLPLLNGDKRAQIQTKDGLPVVVWDCDERTGHEMELRQWNKGKANVLVKNWVKEFVKRRQLKLGDEIGLYWDQIESRFSFSVLNRANRA</sequence>
<proteinExistence type="predicted"/>
<accession>A0A1R3I8Z4</accession>
<evidence type="ECO:0000256" key="2">
    <source>
        <dbReference type="ARBA" id="ARBA00023015"/>
    </source>
</evidence>
<dbReference type="EMBL" id="AWUE01018666">
    <property type="protein sequence ID" value="OMO79063.1"/>
    <property type="molecule type" value="Genomic_DNA"/>
</dbReference>
<keyword evidence="7" id="KW-1185">Reference proteome</keyword>
<dbReference type="InterPro" id="IPR015300">
    <property type="entry name" value="DNA-bd_pseudobarrel_sf"/>
</dbReference>
<keyword evidence="3" id="KW-0238">DNA-binding</keyword>
<dbReference type="PANTHER" id="PTHR34269">
    <property type="entry name" value="TRANSCRIPTION FACTOR B3-DOMAIN FAMILY-RELATED"/>
    <property type="match status" value="1"/>
</dbReference>
<evidence type="ECO:0000313" key="7">
    <source>
        <dbReference type="Proteomes" id="UP000187203"/>
    </source>
</evidence>
<evidence type="ECO:0000256" key="3">
    <source>
        <dbReference type="ARBA" id="ARBA00023125"/>
    </source>
</evidence>
<dbReference type="Gene3D" id="2.40.330.10">
    <property type="entry name" value="DNA-binding pseudobarrel domain"/>
    <property type="match status" value="1"/>
</dbReference>
<dbReference type="CDD" id="cd10017">
    <property type="entry name" value="B3_DNA"/>
    <property type="match status" value="1"/>
</dbReference>
<dbReference type="GO" id="GO:0005634">
    <property type="term" value="C:nucleus"/>
    <property type="evidence" value="ECO:0007669"/>
    <property type="project" value="UniProtKB-SubCell"/>
</dbReference>
<comment type="subcellular location">
    <subcellularLocation>
        <location evidence="1">Nucleus</location>
    </subcellularLocation>
</comment>
<protein>
    <recommendedName>
        <fullName evidence="8">TF-B3 domain-containing protein</fullName>
    </recommendedName>
</protein>
<comment type="caution">
    <text evidence="6">The sequence shown here is derived from an EMBL/GenBank/DDBJ whole genome shotgun (WGS) entry which is preliminary data.</text>
</comment>
<keyword evidence="2" id="KW-0805">Transcription regulation</keyword>
<dbReference type="PANTHER" id="PTHR34269:SF11">
    <property type="entry name" value="B3 DOMAIN PROTEIN"/>
    <property type="match status" value="1"/>
</dbReference>
<evidence type="ECO:0008006" key="8">
    <source>
        <dbReference type="Google" id="ProtNLM"/>
    </source>
</evidence>
<evidence type="ECO:0000256" key="5">
    <source>
        <dbReference type="ARBA" id="ARBA00023242"/>
    </source>
</evidence>
<dbReference type="Proteomes" id="UP000187203">
    <property type="component" value="Unassembled WGS sequence"/>
</dbReference>
<evidence type="ECO:0000256" key="1">
    <source>
        <dbReference type="ARBA" id="ARBA00004123"/>
    </source>
</evidence>
<dbReference type="GO" id="GO:0003677">
    <property type="term" value="F:DNA binding"/>
    <property type="evidence" value="ECO:0007669"/>
    <property type="project" value="UniProtKB-KW"/>
</dbReference>
<dbReference type="SUPFAM" id="SSF101936">
    <property type="entry name" value="DNA-binding pseudobarrel domain"/>
    <property type="match status" value="1"/>
</dbReference>